<evidence type="ECO:0000313" key="1">
    <source>
        <dbReference type="EMBL" id="GAA2131879.1"/>
    </source>
</evidence>
<dbReference type="RefSeq" id="WP_344305192.1">
    <property type="nucleotide sequence ID" value="NZ_BAAAQQ010000013.1"/>
</dbReference>
<dbReference type="Proteomes" id="UP001500575">
    <property type="component" value="Unassembled WGS sequence"/>
</dbReference>
<name>A0ABN2YSR2_9ACTN</name>
<organism evidence="1 2">
    <name type="scientific">Nocardioides bigeumensis</name>
    <dbReference type="NCBI Taxonomy" id="433657"/>
    <lineage>
        <taxon>Bacteria</taxon>
        <taxon>Bacillati</taxon>
        <taxon>Actinomycetota</taxon>
        <taxon>Actinomycetes</taxon>
        <taxon>Propionibacteriales</taxon>
        <taxon>Nocardioidaceae</taxon>
        <taxon>Nocardioides</taxon>
    </lineage>
</organism>
<evidence type="ECO:0000313" key="2">
    <source>
        <dbReference type="Proteomes" id="UP001500575"/>
    </source>
</evidence>
<dbReference type="EMBL" id="BAAAQQ010000013">
    <property type="protein sequence ID" value="GAA2131879.1"/>
    <property type="molecule type" value="Genomic_DNA"/>
</dbReference>
<comment type="caution">
    <text evidence="1">The sequence shown here is derived from an EMBL/GenBank/DDBJ whole genome shotgun (WGS) entry which is preliminary data.</text>
</comment>
<gene>
    <name evidence="1" type="ORF">GCM10009843_35850</name>
</gene>
<evidence type="ECO:0008006" key="3">
    <source>
        <dbReference type="Google" id="ProtNLM"/>
    </source>
</evidence>
<sequence>MTTYGYPTVEWVKDPVDRSTGLPNGRSIERRHFADCEHWYRNDDGSLVGDPARLATDQQMANLTPCADCAYRARENGHPEQGERLDSIGGHRQFWWVSQGYNHDVAIEQQTLWSLPKKGRDLPDRRLLKEMRVGDVVLHYANQYLRAVSVVRTPWRPATRPEGYRMRPGDGDEGWLVEVDVQQTGLSLHFRDIAALISHGTPGPLDRNGTPRQLYVARLREDEANALLNAAGTVVLPGVREEPVLLGMPDSVLDLDSTDTMAVSRVRREQAHLRRHLLAGRSEAPCALCGRLLPQHVLVAAHIVPRRHLDDAERLDFRGSAMLACSLGCDALFEWGHIIVDDSGFVRAGRPSPWASMTEAVEVLDGRPCAAHNVHTANRFSQHQASHLVHD</sequence>
<protein>
    <recommendedName>
        <fullName evidence="3">HNH endonuclease</fullName>
    </recommendedName>
</protein>
<accession>A0ABN2YSR2</accession>
<proteinExistence type="predicted"/>
<keyword evidence="2" id="KW-1185">Reference proteome</keyword>
<reference evidence="1 2" key="1">
    <citation type="journal article" date="2019" name="Int. J. Syst. Evol. Microbiol.">
        <title>The Global Catalogue of Microorganisms (GCM) 10K type strain sequencing project: providing services to taxonomists for standard genome sequencing and annotation.</title>
        <authorList>
            <consortium name="The Broad Institute Genomics Platform"/>
            <consortium name="The Broad Institute Genome Sequencing Center for Infectious Disease"/>
            <person name="Wu L."/>
            <person name="Ma J."/>
        </authorList>
    </citation>
    <scope>NUCLEOTIDE SEQUENCE [LARGE SCALE GENOMIC DNA]</scope>
    <source>
        <strain evidence="1 2">JCM 16021</strain>
    </source>
</reference>